<reference evidence="3 4" key="1">
    <citation type="submission" date="2021-02" db="EMBL/GenBank/DDBJ databases">
        <title>Variation within the Batrachochytrium salamandrivorans European outbreak.</title>
        <authorList>
            <person name="Kelly M."/>
            <person name="Pasmans F."/>
            <person name="Shea T.P."/>
            <person name="Munoz J.F."/>
            <person name="Carranza S."/>
            <person name="Cuomo C.A."/>
            <person name="Martel A."/>
        </authorList>
    </citation>
    <scope>NUCLEOTIDE SEQUENCE [LARGE SCALE GENOMIC DNA]</scope>
    <source>
        <strain evidence="3 4">AMFP18/2</strain>
    </source>
</reference>
<feature type="compositionally biased region" description="Low complexity" evidence="1">
    <location>
        <begin position="86"/>
        <end position="95"/>
    </location>
</feature>
<feature type="signal peptide" evidence="2">
    <location>
        <begin position="1"/>
        <end position="18"/>
    </location>
</feature>
<evidence type="ECO:0000256" key="2">
    <source>
        <dbReference type="SAM" id="SignalP"/>
    </source>
</evidence>
<feature type="compositionally biased region" description="Low complexity" evidence="1">
    <location>
        <begin position="102"/>
        <end position="122"/>
    </location>
</feature>
<name>A0ABQ8F9N4_9FUNG</name>
<protein>
    <submittedName>
        <fullName evidence="3">Uncharacterized protein</fullName>
    </submittedName>
</protein>
<feature type="chain" id="PRO_5046142868" evidence="2">
    <location>
        <begin position="19"/>
        <end position="341"/>
    </location>
</feature>
<evidence type="ECO:0000256" key="1">
    <source>
        <dbReference type="SAM" id="MobiDB-lite"/>
    </source>
</evidence>
<sequence>MQFFHLFSFVVAASYAAALPQPAGLSEKHSNNADAILASGLEARSYQPGLNSYKELATSTLIKRRGDSLESPEDDDYEESSEDNSEGSVGDNSEGSSEDNSEGSVGDNSEGSVENNSEGSDSSPPPDTTPHKTFHTVFTKSDVSSENLASTIDSVGVGMLEPTKDGKRAGKKIGGEAGRLLRRYMERNTYVNVALLRWELGFALGIFGVIESGLGKEKYSKVKSNLTKKFKKIRASAHAESHARVDGVWNILHESGSVIENVENIFKTATAPCYSTMLLLLTLKSQLSRFESGHTLSGHLDNAIVSIGNFLSDQDEVRLEIMKQLKARFPIVIPPTHPNSE</sequence>
<dbReference type="EMBL" id="JAFCIX010000332">
    <property type="protein sequence ID" value="KAH6594571.1"/>
    <property type="molecule type" value="Genomic_DNA"/>
</dbReference>
<keyword evidence="2" id="KW-0732">Signal</keyword>
<feature type="compositionally biased region" description="Acidic residues" evidence="1">
    <location>
        <begin position="70"/>
        <end position="85"/>
    </location>
</feature>
<gene>
    <name evidence="3" type="ORF">BASA50_006521</name>
</gene>
<evidence type="ECO:0000313" key="4">
    <source>
        <dbReference type="Proteomes" id="UP001648503"/>
    </source>
</evidence>
<dbReference type="Proteomes" id="UP001648503">
    <property type="component" value="Unassembled WGS sequence"/>
</dbReference>
<comment type="caution">
    <text evidence="3">The sequence shown here is derived from an EMBL/GenBank/DDBJ whole genome shotgun (WGS) entry which is preliminary data.</text>
</comment>
<proteinExistence type="predicted"/>
<accession>A0ABQ8F9N4</accession>
<keyword evidence="4" id="KW-1185">Reference proteome</keyword>
<feature type="region of interest" description="Disordered" evidence="1">
    <location>
        <begin position="64"/>
        <end position="139"/>
    </location>
</feature>
<evidence type="ECO:0000313" key="3">
    <source>
        <dbReference type="EMBL" id="KAH6594571.1"/>
    </source>
</evidence>
<organism evidence="3 4">
    <name type="scientific">Batrachochytrium salamandrivorans</name>
    <dbReference type="NCBI Taxonomy" id="1357716"/>
    <lineage>
        <taxon>Eukaryota</taxon>
        <taxon>Fungi</taxon>
        <taxon>Fungi incertae sedis</taxon>
        <taxon>Chytridiomycota</taxon>
        <taxon>Chytridiomycota incertae sedis</taxon>
        <taxon>Chytridiomycetes</taxon>
        <taxon>Rhizophydiales</taxon>
        <taxon>Rhizophydiales incertae sedis</taxon>
        <taxon>Batrachochytrium</taxon>
    </lineage>
</organism>